<keyword evidence="8 9" id="KW-0413">Isomerase</keyword>
<dbReference type="CDD" id="cd05247">
    <property type="entry name" value="UDP_G4E_1_SDR_e"/>
    <property type="match status" value="1"/>
</dbReference>
<dbReference type="Gene3D" id="3.40.50.720">
    <property type="entry name" value="NAD(P)-binding Rossmann-like Domain"/>
    <property type="match status" value="1"/>
</dbReference>
<evidence type="ECO:0000256" key="2">
    <source>
        <dbReference type="ARBA" id="ARBA00001911"/>
    </source>
</evidence>
<dbReference type="PANTHER" id="PTHR43725:SF47">
    <property type="entry name" value="UDP-GLUCOSE 4-EPIMERASE"/>
    <property type="match status" value="1"/>
</dbReference>
<evidence type="ECO:0000256" key="1">
    <source>
        <dbReference type="ARBA" id="ARBA00000083"/>
    </source>
</evidence>
<comment type="catalytic activity">
    <reaction evidence="1 9">
        <text>UDP-alpha-D-glucose = UDP-alpha-D-galactose</text>
        <dbReference type="Rhea" id="RHEA:22168"/>
        <dbReference type="ChEBI" id="CHEBI:58885"/>
        <dbReference type="ChEBI" id="CHEBI:66914"/>
        <dbReference type="EC" id="5.1.3.2"/>
    </reaction>
</comment>
<dbReference type="PRINTS" id="PR01713">
    <property type="entry name" value="NUCEPIMERASE"/>
</dbReference>
<dbReference type="Gene3D" id="3.90.25.10">
    <property type="entry name" value="UDP-galactose 4-epimerase, domain 1"/>
    <property type="match status" value="1"/>
</dbReference>
<dbReference type="Proteomes" id="UP001501410">
    <property type="component" value="Unassembled WGS sequence"/>
</dbReference>
<comment type="cofactor">
    <cofactor evidence="2 9">
        <name>NAD(+)</name>
        <dbReference type="ChEBI" id="CHEBI:57540"/>
    </cofactor>
</comment>
<dbReference type="InterPro" id="IPR005886">
    <property type="entry name" value="UDP_G4E"/>
</dbReference>
<keyword evidence="12" id="KW-1185">Reference proteome</keyword>
<dbReference type="InterPro" id="IPR016040">
    <property type="entry name" value="NAD(P)-bd_dom"/>
</dbReference>
<comment type="caution">
    <text evidence="11">The sequence shown here is derived from an EMBL/GenBank/DDBJ whole genome shotgun (WGS) entry which is preliminary data.</text>
</comment>
<comment type="subunit">
    <text evidence="9">Homodimer.</text>
</comment>
<evidence type="ECO:0000256" key="7">
    <source>
        <dbReference type="ARBA" id="ARBA00023027"/>
    </source>
</evidence>
<dbReference type="InterPro" id="IPR036291">
    <property type="entry name" value="NAD(P)-bd_dom_sf"/>
</dbReference>
<comment type="similarity">
    <text evidence="4 9">Belongs to the NAD(P)-dependent epimerase/dehydratase family.</text>
</comment>
<evidence type="ECO:0000259" key="10">
    <source>
        <dbReference type="Pfam" id="PF16363"/>
    </source>
</evidence>
<dbReference type="NCBIfam" id="TIGR01179">
    <property type="entry name" value="galE"/>
    <property type="match status" value="1"/>
</dbReference>
<reference evidence="12" key="1">
    <citation type="journal article" date="2019" name="Int. J. Syst. Evol. Microbiol.">
        <title>The Global Catalogue of Microorganisms (GCM) 10K type strain sequencing project: providing services to taxonomists for standard genome sequencing and annotation.</title>
        <authorList>
            <consortium name="The Broad Institute Genomics Platform"/>
            <consortium name="The Broad Institute Genome Sequencing Center for Infectious Disease"/>
            <person name="Wu L."/>
            <person name="Ma J."/>
        </authorList>
    </citation>
    <scope>NUCLEOTIDE SEQUENCE [LARGE SCALE GENOMIC DNA]</scope>
    <source>
        <strain evidence="12">JCM 31921</strain>
    </source>
</reference>
<dbReference type="EMBL" id="BAABEZ010000002">
    <property type="protein sequence ID" value="GAA4449824.1"/>
    <property type="molecule type" value="Genomic_DNA"/>
</dbReference>
<evidence type="ECO:0000256" key="3">
    <source>
        <dbReference type="ARBA" id="ARBA00004947"/>
    </source>
</evidence>
<accession>A0ABP8MFH9</accession>
<keyword evidence="7 9" id="KW-0520">NAD</keyword>
<sequence length="347" mass="38251">MIPGKILVTGGCGYIGGHTIVDLINNGFDVISVDDLSRGSLRMLDGVEQILGREIKNYKVDLTNPDDTQAIFIENPDIVGIIHFAAYKSVGESVGDPLSYYRNNINSLVNILQCANDYQVPNIVFSSSCSVYGNAAELPVKETTPLQPAESPYAYTKQVGEVICRDFARGKSGFGISLLRYFNPVGAHPSALIGELQDKPENLVPMITQTAIGKRSSMNVFGNDYDTRDGSCVRDYIHVMDIANAHTKSLQYLMAGKNRESVEVFNLGSGEGVTVLELISAFERVSGRKLNFQIGPRRAGDVVAVYADNQKARKQLGWSPAYGLDQMMETAWKWEQKLQLDEQMHLN</sequence>
<evidence type="ECO:0000313" key="12">
    <source>
        <dbReference type="Proteomes" id="UP001501410"/>
    </source>
</evidence>
<keyword evidence="9" id="KW-0119">Carbohydrate metabolism</keyword>
<evidence type="ECO:0000256" key="5">
    <source>
        <dbReference type="ARBA" id="ARBA00013189"/>
    </source>
</evidence>
<evidence type="ECO:0000256" key="8">
    <source>
        <dbReference type="ARBA" id="ARBA00023235"/>
    </source>
</evidence>
<feature type="domain" description="NAD(P)-binding" evidence="10">
    <location>
        <begin position="7"/>
        <end position="329"/>
    </location>
</feature>
<comment type="pathway">
    <text evidence="3 9">Carbohydrate metabolism; galactose metabolism.</text>
</comment>
<name>A0ABP8MFH9_9BACT</name>
<gene>
    <name evidence="11" type="primary">galE</name>
    <name evidence="11" type="ORF">GCM10023092_04740</name>
</gene>
<dbReference type="Pfam" id="PF16363">
    <property type="entry name" value="GDP_Man_Dehyd"/>
    <property type="match status" value="1"/>
</dbReference>
<dbReference type="EC" id="5.1.3.2" evidence="5 9"/>
<evidence type="ECO:0000256" key="6">
    <source>
        <dbReference type="ARBA" id="ARBA00018569"/>
    </source>
</evidence>
<proteinExistence type="inferred from homology"/>
<dbReference type="SUPFAM" id="SSF51735">
    <property type="entry name" value="NAD(P)-binding Rossmann-fold domains"/>
    <property type="match status" value="1"/>
</dbReference>
<evidence type="ECO:0000256" key="4">
    <source>
        <dbReference type="ARBA" id="ARBA00007637"/>
    </source>
</evidence>
<dbReference type="PANTHER" id="PTHR43725">
    <property type="entry name" value="UDP-GLUCOSE 4-EPIMERASE"/>
    <property type="match status" value="1"/>
</dbReference>
<evidence type="ECO:0000313" key="11">
    <source>
        <dbReference type="EMBL" id="GAA4449824.1"/>
    </source>
</evidence>
<evidence type="ECO:0000256" key="9">
    <source>
        <dbReference type="RuleBase" id="RU366046"/>
    </source>
</evidence>
<protein>
    <recommendedName>
        <fullName evidence="6 9">UDP-glucose 4-epimerase</fullName>
        <ecNumber evidence="5 9">5.1.3.2</ecNumber>
    </recommendedName>
</protein>
<dbReference type="RefSeq" id="WP_344822290.1">
    <property type="nucleotide sequence ID" value="NZ_BAABEZ010000002.1"/>
</dbReference>
<organism evidence="11 12">
    <name type="scientific">Rurimicrobium arvi</name>
    <dbReference type="NCBI Taxonomy" id="2049916"/>
    <lineage>
        <taxon>Bacteria</taxon>
        <taxon>Pseudomonadati</taxon>
        <taxon>Bacteroidota</taxon>
        <taxon>Chitinophagia</taxon>
        <taxon>Chitinophagales</taxon>
        <taxon>Chitinophagaceae</taxon>
        <taxon>Rurimicrobium</taxon>
    </lineage>
</organism>